<proteinExistence type="predicted"/>
<dbReference type="CDD" id="cd05827">
    <property type="entry name" value="Sortase_C"/>
    <property type="match status" value="1"/>
</dbReference>
<dbReference type="Gene3D" id="2.40.260.10">
    <property type="entry name" value="Sortase"/>
    <property type="match status" value="1"/>
</dbReference>
<dbReference type="EMBL" id="LNKD01000001">
    <property type="protein sequence ID" value="OSG87562.1"/>
    <property type="molecule type" value="Genomic_DNA"/>
</dbReference>
<dbReference type="InterPro" id="IPR023365">
    <property type="entry name" value="Sortase_dom-sf"/>
</dbReference>
<organism evidence="2 3">
    <name type="scientific">Bifidobacterium adolescentis</name>
    <dbReference type="NCBI Taxonomy" id="1680"/>
    <lineage>
        <taxon>Bacteria</taxon>
        <taxon>Bacillati</taxon>
        <taxon>Actinomycetota</taxon>
        <taxon>Actinomycetes</taxon>
        <taxon>Bifidobacteriales</taxon>
        <taxon>Bifidobacteriaceae</taxon>
        <taxon>Bifidobacterium</taxon>
    </lineage>
</organism>
<dbReference type="Pfam" id="PF04203">
    <property type="entry name" value="Sortase"/>
    <property type="match status" value="1"/>
</dbReference>
<evidence type="ECO:0000313" key="2">
    <source>
        <dbReference type="EMBL" id="OSG87562.1"/>
    </source>
</evidence>
<name>A0A076JLJ8_BIFAD</name>
<dbReference type="AlphaFoldDB" id="A0A076JLJ8"/>
<dbReference type="eggNOG" id="COG3764">
    <property type="taxonomic scope" value="Bacteria"/>
</dbReference>
<dbReference type="SUPFAM" id="SSF63817">
    <property type="entry name" value="Sortase"/>
    <property type="match status" value="1"/>
</dbReference>
<dbReference type="KEGG" id="badl:BADO_0445"/>
<evidence type="ECO:0000256" key="1">
    <source>
        <dbReference type="ARBA" id="ARBA00022801"/>
    </source>
</evidence>
<dbReference type="Proteomes" id="UP000193377">
    <property type="component" value="Unassembled WGS sequence"/>
</dbReference>
<keyword evidence="1" id="KW-0378">Hydrolase</keyword>
<protein>
    <submittedName>
        <fullName evidence="2">Sortase family protein</fullName>
    </submittedName>
</protein>
<dbReference type="NCBIfam" id="TIGR01076">
    <property type="entry name" value="sortase_fam"/>
    <property type="match status" value="1"/>
</dbReference>
<evidence type="ECO:0000313" key="3">
    <source>
        <dbReference type="Proteomes" id="UP000193377"/>
    </source>
</evidence>
<dbReference type="InterPro" id="IPR042002">
    <property type="entry name" value="Sortase_C"/>
</dbReference>
<dbReference type="RefSeq" id="WP_080716509.1">
    <property type="nucleotide sequence ID" value="NZ_CP007443.1"/>
</dbReference>
<reference evidence="2 3" key="1">
    <citation type="journal article" date="2016" name="Sci. Rep.">
        <title>Evaluation of genetic diversity among strains of the human gut commensal Bifidobacterium adolescentis.</title>
        <authorList>
            <person name="Duranti S."/>
            <person name="Milani C."/>
            <person name="Lugli G.A."/>
            <person name="Mancabelli L."/>
            <person name="Turroni F."/>
            <person name="Ferrario C."/>
            <person name="Mangifesta M."/>
            <person name="Viappiani A."/>
            <person name="Sanchez B."/>
            <person name="Margolles A."/>
            <person name="van Sinderen D."/>
            <person name="Ventura M."/>
        </authorList>
    </citation>
    <scope>NUCLEOTIDE SEQUENCE [LARGE SCALE GENOMIC DNA]</scope>
    <source>
        <strain evidence="2 3">487B</strain>
    </source>
</reference>
<dbReference type="GO" id="GO:0016787">
    <property type="term" value="F:hydrolase activity"/>
    <property type="evidence" value="ECO:0007669"/>
    <property type="project" value="UniProtKB-KW"/>
</dbReference>
<dbReference type="InterPro" id="IPR005754">
    <property type="entry name" value="Sortase"/>
</dbReference>
<accession>A0A076JLJ8</accession>
<dbReference type="NCBIfam" id="NF033745">
    <property type="entry name" value="class_C_sortase"/>
    <property type="match status" value="1"/>
</dbReference>
<sequence length="357" mass="38585">MILQWLPIVQTFHRVNQTTIADSRKAIAVRSFHRRASAPPSFDAAIDLHSITTAYHAMQCRRAMLKIVTTALLVAGIGIAGFPIALQWENGRQLANTTSTVAEHVAGWPYPDAENEFKQAKEYNARLASSGQSVLGEAKDPFASLQSGATSQKEDSAATNDAEYQSLLDAGNGVMGAIRIPRISVNLPIYHGTSEESLASGSGHLYGTSLPVGGKSTHSVITGHRGLVTALMFTRLDEMKKGDFFYIEIMNETLGYEVDNISVIDPSDVSKLKIRKGEDRVTLMTCTPYGINTQRLLVSGHRVSIPEPAPDPSDLHDARNAAIMAAGATLLCGCTPIAVSRKAWEMALARHSSGNRR</sequence>
<comment type="caution">
    <text evidence="2">The sequence shown here is derived from an EMBL/GenBank/DDBJ whole genome shotgun (WGS) entry which is preliminary data.</text>
</comment>
<gene>
    <name evidence="2" type="ORF">B0487_0480</name>
</gene>